<organism evidence="7 8">
    <name type="scientific">Cymbomonas tetramitiformis</name>
    <dbReference type="NCBI Taxonomy" id="36881"/>
    <lineage>
        <taxon>Eukaryota</taxon>
        <taxon>Viridiplantae</taxon>
        <taxon>Chlorophyta</taxon>
        <taxon>Pyramimonadophyceae</taxon>
        <taxon>Pyramimonadales</taxon>
        <taxon>Pyramimonadaceae</taxon>
        <taxon>Cymbomonas</taxon>
    </lineage>
</organism>
<dbReference type="PROSITE" id="PS50294">
    <property type="entry name" value="WD_REPEATS_REGION"/>
    <property type="match status" value="2"/>
</dbReference>
<feature type="repeat" description="WD" evidence="4">
    <location>
        <begin position="181"/>
        <end position="213"/>
    </location>
</feature>
<dbReference type="Pfam" id="PF00400">
    <property type="entry name" value="WD40"/>
    <property type="match status" value="3"/>
</dbReference>
<keyword evidence="3" id="KW-0966">Cell projection</keyword>
<dbReference type="FunFam" id="2.130.10.10:FF:000463">
    <property type="entry name" value="intraflagellar transport protein 80 homolog"/>
    <property type="match status" value="1"/>
</dbReference>
<dbReference type="SUPFAM" id="SSF50978">
    <property type="entry name" value="WD40 repeat-like"/>
    <property type="match status" value="2"/>
</dbReference>
<evidence type="ECO:0000256" key="1">
    <source>
        <dbReference type="ARBA" id="ARBA00004138"/>
    </source>
</evidence>
<name>A0AAE0G5X5_9CHLO</name>
<dbReference type="PANTHER" id="PTHR24098">
    <property type="entry name" value="OUTER SEGMENT 5"/>
    <property type="match status" value="1"/>
</dbReference>
<keyword evidence="2" id="KW-0969">Cilium</keyword>
<reference evidence="7 8" key="1">
    <citation type="journal article" date="2015" name="Genome Biol. Evol.">
        <title>Comparative Genomics of a Bacterivorous Green Alga Reveals Evolutionary Causalities and Consequences of Phago-Mixotrophic Mode of Nutrition.</title>
        <authorList>
            <person name="Burns J.A."/>
            <person name="Paasch A."/>
            <person name="Narechania A."/>
            <person name="Kim E."/>
        </authorList>
    </citation>
    <scope>NUCLEOTIDE SEQUENCE [LARGE SCALE GENOMIC DNA]</scope>
    <source>
        <strain evidence="7 8">PLY_AMNH</strain>
    </source>
</reference>
<evidence type="ECO:0000256" key="2">
    <source>
        <dbReference type="ARBA" id="ARBA00023069"/>
    </source>
</evidence>
<evidence type="ECO:0000256" key="3">
    <source>
        <dbReference type="ARBA" id="ARBA00023273"/>
    </source>
</evidence>
<dbReference type="FunFam" id="1.25.40.470:FF:000007">
    <property type="entry name" value="Intraflagellar transport 80 homolog (Chlamydomonas)"/>
    <property type="match status" value="1"/>
</dbReference>
<comment type="subcellular location">
    <subcellularLocation>
        <location evidence="1">Cell projection</location>
        <location evidence="1">Cilium</location>
    </subcellularLocation>
</comment>
<dbReference type="Pfam" id="PF23335">
    <property type="entry name" value="Beta-prop_IFT80_2nd"/>
    <property type="match status" value="1"/>
</dbReference>
<evidence type="ECO:0000313" key="8">
    <source>
        <dbReference type="Proteomes" id="UP001190700"/>
    </source>
</evidence>
<dbReference type="InterPro" id="IPR036322">
    <property type="entry name" value="WD40_repeat_dom_sf"/>
</dbReference>
<keyword evidence="8" id="KW-1185">Reference proteome</keyword>
<dbReference type="Pfam" id="PF23387">
    <property type="entry name" value="TPR_IFT80_172"/>
    <property type="match status" value="1"/>
</dbReference>
<dbReference type="EMBL" id="LGRX02009713">
    <property type="protein sequence ID" value="KAK3271476.1"/>
    <property type="molecule type" value="Genomic_DNA"/>
</dbReference>
<dbReference type="InterPro" id="IPR056456">
    <property type="entry name" value="Beta-prop_IFT80_2nd"/>
</dbReference>
<feature type="domain" description="IFT80/172/WDR35 TPR" evidence="6">
    <location>
        <begin position="607"/>
        <end position="752"/>
    </location>
</feature>
<dbReference type="PANTHER" id="PTHR24098:SF0">
    <property type="entry name" value="OUTER SEGMENT 5"/>
    <property type="match status" value="1"/>
</dbReference>
<dbReference type="Gene3D" id="2.130.10.10">
    <property type="entry name" value="YVTN repeat-like/Quinoprotein amine dehydrogenase"/>
    <property type="match status" value="2"/>
</dbReference>
<dbReference type="AlphaFoldDB" id="A0AAE0G5X5"/>
<dbReference type="GO" id="GO:0060271">
    <property type="term" value="P:cilium assembly"/>
    <property type="evidence" value="ECO:0007669"/>
    <property type="project" value="TreeGrafter"/>
</dbReference>
<evidence type="ECO:0000256" key="4">
    <source>
        <dbReference type="PROSITE-ProRule" id="PRU00221"/>
    </source>
</evidence>
<dbReference type="Gene3D" id="1.25.40.470">
    <property type="match status" value="1"/>
</dbReference>
<gene>
    <name evidence="7" type="ORF">CYMTET_20178</name>
</gene>
<dbReference type="InterPro" id="IPR001680">
    <property type="entry name" value="WD40_rpt"/>
</dbReference>
<dbReference type="SMART" id="SM00320">
    <property type="entry name" value="WD40"/>
    <property type="match status" value="6"/>
</dbReference>
<sequence length="761" mass="85809">MRLKITQSTSNVHTDLASAVGWNPTNELYSCSDDKNVSKWDMNGEHQGQVCSLDAFFTDLHWYPVGSKREKTGSDVFVVSCTDGTFKIVNKNGRLEKSVEAHRGAVISLRWNYEGTALVTAGEDGLVKIWSRPGLLRSTLSTTDNSIYSIAWGPDSDQVLFASGKDLTIKPLQPSAKQLQWKAHEGTVLKVDWNPINNLIVSGGEDCRYKVWDCFGRLLYQSSPCDHAVTSVSWCPDGELFAVGSFNLLRLCDKTGWTYAKEKTKTGSLLNIGWTTDGTQLAGAGGSGAVCFAQIIDRTIEWKRISATLEENNRIRIQDVLSETIEELDFRDRVIKMSLGFNHLIVATATQCSIYNTSNWNTPHIFDLKETVNLILQCDKCFLMVDNFNGIQLFSYEGRQICNPKFQGLRTEFLNGESVCVSGDTVAVIDRSDSKAIRFFDAAGGKQIGEPVTHTLEITEIALNQTGPNTDRKLIFIDRNRDLYITPVLKPSLIKLGTMVDSAVWNDTSDMLATMIDQKLVVWYYPNAVYVDKDLVPLTKYVKEGSEFGKVPKICYFHGSRVTVRRSDGALMTATVAPYPLLLYEHTQSSQWDRATRLCRYVKDNSLWACLAAMSIHHKNLNTAEVAFAALEELDKLQYVLHIKDMPTEEGRSAELALFRRRPDEAESILLQAGLTYRAIKMNIRLFNWDRALELAVNYRTHVDTVIYFRQKHLEAAKRQETNKRFLQYVTSVQVEEEAIKAKIQQEKEKESQRPGAKRAA</sequence>
<dbReference type="GO" id="GO:0030992">
    <property type="term" value="C:intraciliary transport particle B"/>
    <property type="evidence" value="ECO:0007669"/>
    <property type="project" value="TreeGrafter"/>
</dbReference>
<comment type="caution">
    <text evidence="7">The sequence shown here is derived from an EMBL/GenBank/DDBJ whole genome shotgun (WGS) entry which is preliminary data.</text>
</comment>
<proteinExistence type="predicted"/>
<feature type="repeat" description="WD" evidence="4">
    <location>
        <begin position="99"/>
        <end position="131"/>
    </location>
</feature>
<keyword evidence="4" id="KW-0853">WD repeat</keyword>
<protein>
    <submittedName>
        <fullName evidence="7">Intraflagellar transport protein 80</fullName>
    </submittedName>
</protein>
<evidence type="ECO:0000259" key="6">
    <source>
        <dbReference type="Pfam" id="PF23387"/>
    </source>
</evidence>
<dbReference type="Proteomes" id="UP001190700">
    <property type="component" value="Unassembled WGS sequence"/>
</dbReference>
<evidence type="ECO:0000313" key="7">
    <source>
        <dbReference type="EMBL" id="KAK3271476.1"/>
    </source>
</evidence>
<dbReference type="InterPro" id="IPR015943">
    <property type="entry name" value="WD40/YVTN_repeat-like_dom_sf"/>
</dbReference>
<evidence type="ECO:0000259" key="5">
    <source>
        <dbReference type="Pfam" id="PF23335"/>
    </source>
</evidence>
<feature type="domain" description="IFT80 second beta-propeller" evidence="5">
    <location>
        <begin position="297"/>
        <end position="579"/>
    </location>
</feature>
<dbReference type="PROSITE" id="PS50082">
    <property type="entry name" value="WD_REPEATS_2"/>
    <property type="match status" value="2"/>
</dbReference>
<dbReference type="InterPro" id="IPR056157">
    <property type="entry name" value="TPR_IFT80_172_dom"/>
</dbReference>
<dbReference type="GO" id="GO:0005929">
    <property type="term" value="C:cilium"/>
    <property type="evidence" value="ECO:0007669"/>
    <property type="project" value="UniProtKB-SubCell"/>
</dbReference>
<accession>A0AAE0G5X5</accession>